<organism evidence="1 2">
    <name type="scientific">Dothistroma septosporum (strain NZE10 / CBS 128990)</name>
    <name type="common">Red band needle blight fungus</name>
    <name type="synonym">Mycosphaerella pini</name>
    <dbReference type="NCBI Taxonomy" id="675120"/>
    <lineage>
        <taxon>Eukaryota</taxon>
        <taxon>Fungi</taxon>
        <taxon>Dikarya</taxon>
        <taxon>Ascomycota</taxon>
        <taxon>Pezizomycotina</taxon>
        <taxon>Dothideomycetes</taxon>
        <taxon>Dothideomycetidae</taxon>
        <taxon>Mycosphaerellales</taxon>
        <taxon>Mycosphaerellaceae</taxon>
        <taxon>Dothistroma</taxon>
    </lineage>
</organism>
<sequence>MPKINAASTAKPPTAPPTIAPIFVELDCNAGAADVAAEVLDGDEVELALELVTAPPPRAKLLLYACKYGTDCPLSNNLAPTRYLAGQPEDWHGLLLQHP</sequence>
<dbReference type="Proteomes" id="UP000016933">
    <property type="component" value="Unassembled WGS sequence"/>
</dbReference>
<proteinExistence type="predicted"/>
<reference evidence="2" key="1">
    <citation type="journal article" date="2012" name="PLoS Genet.">
        <title>The genomes of the fungal plant pathogens Cladosporium fulvum and Dothistroma septosporum reveal adaptation to different hosts and lifestyles but also signatures of common ancestry.</title>
        <authorList>
            <person name="de Wit P.J.G.M."/>
            <person name="van der Burgt A."/>
            <person name="Oekmen B."/>
            <person name="Stergiopoulos I."/>
            <person name="Abd-Elsalam K.A."/>
            <person name="Aerts A.L."/>
            <person name="Bahkali A.H."/>
            <person name="Beenen H.G."/>
            <person name="Chettri P."/>
            <person name="Cox M.P."/>
            <person name="Datema E."/>
            <person name="de Vries R.P."/>
            <person name="Dhillon B."/>
            <person name="Ganley A.R."/>
            <person name="Griffiths S.A."/>
            <person name="Guo Y."/>
            <person name="Hamelin R.C."/>
            <person name="Henrissat B."/>
            <person name="Kabir M.S."/>
            <person name="Jashni M.K."/>
            <person name="Kema G."/>
            <person name="Klaubauf S."/>
            <person name="Lapidus A."/>
            <person name="Levasseur A."/>
            <person name="Lindquist E."/>
            <person name="Mehrabi R."/>
            <person name="Ohm R.A."/>
            <person name="Owen T.J."/>
            <person name="Salamov A."/>
            <person name="Schwelm A."/>
            <person name="Schijlen E."/>
            <person name="Sun H."/>
            <person name="van den Burg H.A."/>
            <person name="van Ham R.C.H.J."/>
            <person name="Zhang S."/>
            <person name="Goodwin S.B."/>
            <person name="Grigoriev I.V."/>
            <person name="Collemare J."/>
            <person name="Bradshaw R.E."/>
        </authorList>
    </citation>
    <scope>NUCLEOTIDE SEQUENCE [LARGE SCALE GENOMIC DNA]</scope>
    <source>
        <strain evidence="2">NZE10 / CBS 128990</strain>
    </source>
</reference>
<evidence type="ECO:0000313" key="2">
    <source>
        <dbReference type="Proteomes" id="UP000016933"/>
    </source>
</evidence>
<reference evidence="1 2" key="2">
    <citation type="journal article" date="2012" name="PLoS Pathog.">
        <title>Diverse lifestyles and strategies of plant pathogenesis encoded in the genomes of eighteen Dothideomycetes fungi.</title>
        <authorList>
            <person name="Ohm R.A."/>
            <person name="Feau N."/>
            <person name="Henrissat B."/>
            <person name="Schoch C.L."/>
            <person name="Horwitz B.A."/>
            <person name="Barry K.W."/>
            <person name="Condon B.J."/>
            <person name="Copeland A.C."/>
            <person name="Dhillon B."/>
            <person name="Glaser F."/>
            <person name="Hesse C.N."/>
            <person name="Kosti I."/>
            <person name="LaButti K."/>
            <person name="Lindquist E.A."/>
            <person name="Lucas S."/>
            <person name="Salamov A.A."/>
            <person name="Bradshaw R.E."/>
            <person name="Ciuffetti L."/>
            <person name="Hamelin R.C."/>
            <person name="Kema G.H.J."/>
            <person name="Lawrence C."/>
            <person name="Scott J.A."/>
            <person name="Spatafora J.W."/>
            <person name="Turgeon B.G."/>
            <person name="de Wit P.J.G.M."/>
            <person name="Zhong S."/>
            <person name="Goodwin S.B."/>
            <person name="Grigoriev I.V."/>
        </authorList>
    </citation>
    <scope>NUCLEOTIDE SEQUENCE [LARGE SCALE GENOMIC DNA]</scope>
    <source>
        <strain evidence="2">NZE10 / CBS 128990</strain>
    </source>
</reference>
<dbReference type="AlphaFoldDB" id="N1PLC8"/>
<evidence type="ECO:0000313" key="1">
    <source>
        <dbReference type="EMBL" id="EME42116.1"/>
    </source>
</evidence>
<accession>N1PLC8</accession>
<keyword evidence="2" id="KW-1185">Reference proteome</keyword>
<dbReference type="EMBL" id="KB446541">
    <property type="protein sequence ID" value="EME42116.1"/>
    <property type="molecule type" value="Genomic_DNA"/>
</dbReference>
<name>N1PLC8_DOTSN</name>
<gene>
    <name evidence="1" type="ORF">DOTSEDRAFT_45670</name>
</gene>
<protein>
    <submittedName>
        <fullName evidence="1">Uncharacterized protein</fullName>
    </submittedName>
</protein>
<dbReference type="HOGENOM" id="CLU_2320342_0_0_1"/>